<evidence type="ECO:0000256" key="1">
    <source>
        <dbReference type="SAM" id="Phobius"/>
    </source>
</evidence>
<keyword evidence="1" id="KW-0812">Transmembrane</keyword>
<keyword evidence="1" id="KW-0472">Membrane</keyword>
<name>A0A0P9DUD5_9CHLR</name>
<sequence>MNNNLSTIAGIIGGLLVALLLLPISVGGTGSALFWLLFWVLLLALAASIYYAVSNRHPGRYQ</sequence>
<protein>
    <submittedName>
        <fullName evidence="2">Uncharacterized protein</fullName>
    </submittedName>
</protein>
<feature type="transmembrane region" description="Helical" evidence="1">
    <location>
        <begin position="32"/>
        <end position="53"/>
    </location>
</feature>
<reference evidence="2 3" key="1">
    <citation type="submission" date="2015-09" db="EMBL/GenBank/DDBJ databases">
        <title>Draft genome sequence of Kouleothrix aurantiaca JCM 19913.</title>
        <authorList>
            <person name="Hemp J."/>
        </authorList>
    </citation>
    <scope>NUCLEOTIDE SEQUENCE [LARGE SCALE GENOMIC DNA]</scope>
    <source>
        <strain evidence="2 3">COM-B</strain>
    </source>
</reference>
<feature type="transmembrane region" description="Helical" evidence="1">
    <location>
        <begin position="7"/>
        <end position="26"/>
    </location>
</feature>
<comment type="caution">
    <text evidence="2">The sequence shown here is derived from an EMBL/GenBank/DDBJ whole genome shotgun (WGS) entry which is preliminary data.</text>
</comment>
<accession>A0A0P9DUD5</accession>
<evidence type="ECO:0000313" key="3">
    <source>
        <dbReference type="Proteomes" id="UP000050509"/>
    </source>
</evidence>
<keyword evidence="1" id="KW-1133">Transmembrane helix</keyword>
<keyword evidence="3" id="KW-1185">Reference proteome</keyword>
<dbReference type="Proteomes" id="UP000050509">
    <property type="component" value="Unassembled WGS sequence"/>
</dbReference>
<dbReference type="EMBL" id="LJCR01000193">
    <property type="protein sequence ID" value="KPV53716.1"/>
    <property type="molecule type" value="Genomic_DNA"/>
</dbReference>
<dbReference type="AlphaFoldDB" id="A0A0P9DUD5"/>
<gene>
    <name evidence="2" type="ORF">SE17_07995</name>
</gene>
<evidence type="ECO:0000313" key="2">
    <source>
        <dbReference type="EMBL" id="KPV53716.1"/>
    </source>
</evidence>
<organism evidence="2 3">
    <name type="scientific">Kouleothrix aurantiaca</name>
    <dbReference type="NCBI Taxonomy" id="186479"/>
    <lineage>
        <taxon>Bacteria</taxon>
        <taxon>Bacillati</taxon>
        <taxon>Chloroflexota</taxon>
        <taxon>Chloroflexia</taxon>
        <taxon>Chloroflexales</taxon>
        <taxon>Roseiflexineae</taxon>
        <taxon>Roseiflexaceae</taxon>
        <taxon>Kouleothrix</taxon>
    </lineage>
</organism>
<proteinExistence type="predicted"/>